<dbReference type="SUPFAM" id="SSF53756">
    <property type="entry name" value="UDP-Glycosyltransferase/glycogen phosphorylase"/>
    <property type="match status" value="1"/>
</dbReference>
<dbReference type="PANTHER" id="PTHR45947">
    <property type="entry name" value="SULFOQUINOVOSYL TRANSFERASE SQD2"/>
    <property type="match status" value="1"/>
</dbReference>
<evidence type="ECO:0000259" key="2">
    <source>
        <dbReference type="Pfam" id="PF13439"/>
    </source>
</evidence>
<gene>
    <name evidence="3" type="ORF">COV29_02255</name>
</gene>
<dbReference type="AlphaFoldDB" id="A0A2J0Q7Q8"/>
<dbReference type="Pfam" id="PF13439">
    <property type="entry name" value="Glyco_transf_4"/>
    <property type="match status" value="1"/>
</dbReference>
<dbReference type="InterPro" id="IPR001296">
    <property type="entry name" value="Glyco_trans_1"/>
</dbReference>
<protein>
    <recommendedName>
        <fullName evidence="5">Glycosyl transferase family 1 domain-containing protein</fullName>
    </recommendedName>
</protein>
<dbReference type="InterPro" id="IPR050194">
    <property type="entry name" value="Glycosyltransferase_grp1"/>
</dbReference>
<evidence type="ECO:0008006" key="5">
    <source>
        <dbReference type="Google" id="ProtNLM"/>
    </source>
</evidence>
<feature type="domain" description="Glycosyltransferase subfamily 4-like N-terminal" evidence="2">
    <location>
        <begin position="20"/>
        <end position="183"/>
    </location>
</feature>
<sequence length="383" mass="43142">MTGVNKKRILIFSTAYLPYIGGAEFALKELTDRLSDGFEFDLITAKMDKKLLDFEKVGNINVYRIGNGGCLDKIRLVLSGYSLAKKLHEEHEYGLVFSLLASYGGMLALRFKKKYSYVPFVVNLQEGRNFSKAGKIKMFIFKKIIKEADFVIAISNFLKGVALENGADERKIKIIPNGVDVEKFSRECPYREISELKDKLEIKPGDRIIISISRLTHKNALDTLIKSMPFLADNYKLVLVGDGEDKSDLAVLVMKLNLSDRVIFTGSIDHDELPKYLKISHVFARPSRSEGMGISFLEAMAAEIPVVATPVGGIIDFITDSETGVFCGVDDEESVAEKIKLLTENKELRDKIVRNAFSMVKERYDWDNIAKKYSEILTSFINE</sequence>
<dbReference type="GO" id="GO:0016758">
    <property type="term" value="F:hexosyltransferase activity"/>
    <property type="evidence" value="ECO:0007669"/>
    <property type="project" value="TreeGrafter"/>
</dbReference>
<feature type="domain" description="Glycosyl transferase family 1" evidence="1">
    <location>
        <begin position="194"/>
        <end position="357"/>
    </location>
</feature>
<dbReference type="Gene3D" id="3.40.50.2000">
    <property type="entry name" value="Glycogen Phosphorylase B"/>
    <property type="match status" value="2"/>
</dbReference>
<evidence type="ECO:0000313" key="4">
    <source>
        <dbReference type="Proteomes" id="UP000228496"/>
    </source>
</evidence>
<dbReference type="EMBL" id="PCXQ01000004">
    <property type="protein sequence ID" value="PJE51074.1"/>
    <property type="molecule type" value="Genomic_DNA"/>
</dbReference>
<organism evidence="3 4">
    <name type="scientific">Candidatus Yanofskybacteria bacterium CG10_big_fil_rev_8_21_14_0_10_36_16</name>
    <dbReference type="NCBI Taxonomy" id="1975096"/>
    <lineage>
        <taxon>Bacteria</taxon>
        <taxon>Candidatus Yanofskyibacteriota</taxon>
    </lineage>
</organism>
<dbReference type="InterPro" id="IPR028098">
    <property type="entry name" value="Glyco_trans_4-like_N"/>
</dbReference>
<name>A0A2J0Q7Q8_9BACT</name>
<dbReference type="PANTHER" id="PTHR45947:SF3">
    <property type="entry name" value="SULFOQUINOVOSYL TRANSFERASE SQD2"/>
    <property type="match status" value="1"/>
</dbReference>
<reference evidence="3 4" key="1">
    <citation type="submission" date="2017-09" db="EMBL/GenBank/DDBJ databases">
        <title>Depth-based differentiation of microbial function through sediment-hosted aquifers and enrichment of novel symbionts in the deep terrestrial subsurface.</title>
        <authorList>
            <person name="Probst A.J."/>
            <person name="Ladd B."/>
            <person name="Jarett J.K."/>
            <person name="Geller-Mcgrath D.E."/>
            <person name="Sieber C.M."/>
            <person name="Emerson J.B."/>
            <person name="Anantharaman K."/>
            <person name="Thomas B.C."/>
            <person name="Malmstrom R."/>
            <person name="Stieglmeier M."/>
            <person name="Klingl A."/>
            <person name="Woyke T."/>
            <person name="Ryan C.M."/>
            <person name="Banfield J.F."/>
        </authorList>
    </citation>
    <scope>NUCLEOTIDE SEQUENCE [LARGE SCALE GENOMIC DNA]</scope>
    <source>
        <strain evidence="3">CG10_big_fil_rev_8_21_14_0_10_36_16</strain>
    </source>
</reference>
<accession>A0A2J0Q7Q8</accession>
<proteinExistence type="predicted"/>
<dbReference type="Proteomes" id="UP000228496">
    <property type="component" value="Unassembled WGS sequence"/>
</dbReference>
<comment type="caution">
    <text evidence="3">The sequence shown here is derived from an EMBL/GenBank/DDBJ whole genome shotgun (WGS) entry which is preliminary data.</text>
</comment>
<evidence type="ECO:0000313" key="3">
    <source>
        <dbReference type="EMBL" id="PJE51074.1"/>
    </source>
</evidence>
<evidence type="ECO:0000259" key="1">
    <source>
        <dbReference type="Pfam" id="PF00534"/>
    </source>
</evidence>
<dbReference type="Pfam" id="PF00534">
    <property type="entry name" value="Glycos_transf_1"/>
    <property type="match status" value="1"/>
</dbReference>
<dbReference type="CDD" id="cd03801">
    <property type="entry name" value="GT4_PimA-like"/>
    <property type="match status" value="1"/>
</dbReference>